<evidence type="ECO:0000259" key="7">
    <source>
        <dbReference type="PROSITE" id="PS51900"/>
    </source>
</evidence>
<protein>
    <submittedName>
        <fullName evidence="8">Site-specific integrase</fullName>
    </submittedName>
</protein>
<comment type="caution">
    <text evidence="8">The sequence shown here is derived from an EMBL/GenBank/DDBJ whole genome shotgun (WGS) entry which is preliminary data.</text>
</comment>
<keyword evidence="4" id="KW-0233">DNA recombination</keyword>
<organism evidence="8 9">
    <name type="scientific">Hymenobacter setariae</name>
    <dbReference type="NCBI Taxonomy" id="2594794"/>
    <lineage>
        <taxon>Bacteria</taxon>
        <taxon>Pseudomonadati</taxon>
        <taxon>Bacteroidota</taxon>
        <taxon>Cytophagia</taxon>
        <taxon>Cytophagales</taxon>
        <taxon>Hymenobacteraceae</taxon>
        <taxon>Hymenobacter</taxon>
    </lineage>
</organism>
<keyword evidence="2" id="KW-0229">DNA integration</keyword>
<sequence>MTTVPFLLKEPNGTKPTPIFAFLNFDGKRVKVYTGLSILPKQWIKSEQRAQVRGYAENGKLNDALDLAEQRLLDCYRTHRAQGLLPDAEVLRAAVAPVPVEEVAQQATLTFWQHLDEWVAQKRAAGLLNTARTYATAARHLRDFSQKQRYAVDFDTITPSFGDKFTAYLVGPANLTDNTINKVLAKVKVFMKWTGHRGLHNNTYYPRLSWAKREPDVMTLTAHEVKQLATLELPAGGYLDNARGLFLLSCYTGLRYSDLVSIRKEHVRAGTIRLIMHKTRDLVTIPLRPEALVLVEKMLAGELRPVANQVLNRYLKEVGERAELAAPVEAVRYRAGRRESDTLPKWQRLTCHTGRRTFATLALEQGLRPELVMKITGHKNWASFKRYVNITADVVSKEFHRVYGGGAL</sequence>
<dbReference type="Gene3D" id="1.10.150.130">
    <property type="match status" value="1"/>
</dbReference>
<dbReference type="PROSITE" id="PS51900">
    <property type="entry name" value="CB"/>
    <property type="match status" value="1"/>
</dbReference>
<dbReference type="GO" id="GO:0015074">
    <property type="term" value="P:DNA integration"/>
    <property type="evidence" value="ECO:0007669"/>
    <property type="project" value="UniProtKB-KW"/>
</dbReference>
<dbReference type="InterPro" id="IPR013762">
    <property type="entry name" value="Integrase-like_cat_sf"/>
</dbReference>
<feature type="domain" description="Core-binding (CB)" evidence="7">
    <location>
        <begin position="109"/>
        <end position="195"/>
    </location>
</feature>
<keyword evidence="9" id="KW-1185">Reference proteome</keyword>
<evidence type="ECO:0000313" key="8">
    <source>
        <dbReference type="EMBL" id="TVT40629.1"/>
    </source>
</evidence>
<dbReference type="CDD" id="cd01185">
    <property type="entry name" value="INTN1_C_like"/>
    <property type="match status" value="1"/>
</dbReference>
<dbReference type="InterPro" id="IPR025269">
    <property type="entry name" value="SAM-like_dom"/>
</dbReference>
<gene>
    <name evidence="8" type="ORF">FNT36_14260</name>
</gene>
<evidence type="ECO:0000259" key="6">
    <source>
        <dbReference type="PROSITE" id="PS51898"/>
    </source>
</evidence>
<dbReference type="Proteomes" id="UP000317624">
    <property type="component" value="Unassembled WGS sequence"/>
</dbReference>
<dbReference type="Pfam" id="PF00589">
    <property type="entry name" value="Phage_integrase"/>
    <property type="match status" value="1"/>
</dbReference>
<evidence type="ECO:0000256" key="5">
    <source>
        <dbReference type="PROSITE-ProRule" id="PRU01248"/>
    </source>
</evidence>
<dbReference type="InterPro" id="IPR011010">
    <property type="entry name" value="DNA_brk_join_enz"/>
</dbReference>
<dbReference type="InterPro" id="IPR002104">
    <property type="entry name" value="Integrase_catalytic"/>
</dbReference>
<dbReference type="GO" id="GO:0003677">
    <property type="term" value="F:DNA binding"/>
    <property type="evidence" value="ECO:0007669"/>
    <property type="project" value="UniProtKB-UniRule"/>
</dbReference>
<name>A0A558BVU4_9BACT</name>
<dbReference type="InterPro" id="IPR035386">
    <property type="entry name" value="Arm-DNA-bind_5"/>
</dbReference>
<dbReference type="PROSITE" id="PS51898">
    <property type="entry name" value="TYR_RECOMBINASE"/>
    <property type="match status" value="1"/>
</dbReference>
<evidence type="ECO:0000256" key="3">
    <source>
        <dbReference type="ARBA" id="ARBA00023125"/>
    </source>
</evidence>
<reference evidence="8 9" key="1">
    <citation type="submission" date="2019-07" db="EMBL/GenBank/DDBJ databases">
        <title>Hymenobacter sp. straun FUR1 Genome sequencing and assembly.</title>
        <authorList>
            <person name="Chhetri G."/>
        </authorList>
    </citation>
    <scope>NUCLEOTIDE SEQUENCE [LARGE SCALE GENOMIC DNA]</scope>
    <source>
        <strain evidence="8 9">Fur1</strain>
    </source>
</reference>
<accession>A0A558BVU4</accession>
<dbReference type="PANTHER" id="PTHR30349:SF64">
    <property type="entry name" value="PROPHAGE INTEGRASE INTD-RELATED"/>
    <property type="match status" value="1"/>
</dbReference>
<evidence type="ECO:0000256" key="4">
    <source>
        <dbReference type="ARBA" id="ARBA00023172"/>
    </source>
</evidence>
<dbReference type="Pfam" id="PF17293">
    <property type="entry name" value="Arm-DNA-bind_5"/>
    <property type="match status" value="1"/>
</dbReference>
<dbReference type="EMBL" id="VMRJ01000003">
    <property type="protein sequence ID" value="TVT40629.1"/>
    <property type="molecule type" value="Genomic_DNA"/>
</dbReference>
<evidence type="ECO:0000256" key="1">
    <source>
        <dbReference type="ARBA" id="ARBA00008857"/>
    </source>
</evidence>
<dbReference type="AlphaFoldDB" id="A0A558BVU4"/>
<feature type="domain" description="Tyr recombinase" evidence="6">
    <location>
        <begin position="213"/>
        <end position="400"/>
    </location>
</feature>
<evidence type="ECO:0000313" key="9">
    <source>
        <dbReference type="Proteomes" id="UP000317624"/>
    </source>
</evidence>
<dbReference type="PANTHER" id="PTHR30349">
    <property type="entry name" value="PHAGE INTEGRASE-RELATED"/>
    <property type="match status" value="1"/>
</dbReference>
<dbReference type="Gene3D" id="1.10.443.10">
    <property type="entry name" value="Intergrase catalytic core"/>
    <property type="match status" value="1"/>
</dbReference>
<keyword evidence="3 5" id="KW-0238">DNA-binding</keyword>
<dbReference type="InterPro" id="IPR044068">
    <property type="entry name" value="CB"/>
</dbReference>
<evidence type="ECO:0000256" key="2">
    <source>
        <dbReference type="ARBA" id="ARBA00022908"/>
    </source>
</evidence>
<dbReference type="RefSeq" id="WP_144848859.1">
    <property type="nucleotide sequence ID" value="NZ_VMRJ01000003.1"/>
</dbReference>
<dbReference type="OrthoDB" id="1822491at2"/>
<comment type="similarity">
    <text evidence="1">Belongs to the 'phage' integrase family.</text>
</comment>
<proteinExistence type="inferred from homology"/>
<dbReference type="SUPFAM" id="SSF56349">
    <property type="entry name" value="DNA breaking-rejoining enzymes"/>
    <property type="match status" value="1"/>
</dbReference>
<dbReference type="GO" id="GO:0006310">
    <property type="term" value="P:DNA recombination"/>
    <property type="evidence" value="ECO:0007669"/>
    <property type="project" value="UniProtKB-KW"/>
</dbReference>
<dbReference type="Pfam" id="PF13102">
    <property type="entry name" value="Phage_int_SAM_5"/>
    <property type="match status" value="1"/>
</dbReference>
<dbReference type="InterPro" id="IPR050090">
    <property type="entry name" value="Tyrosine_recombinase_XerCD"/>
</dbReference>
<dbReference type="InterPro" id="IPR010998">
    <property type="entry name" value="Integrase_recombinase_N"/>
</dbReference>